<feature type="domain" description="TIR" evidence="1">
    <location>
        <begin position="1"/>
        <end position="128"/>
    </location>
</feature>
<evidence type="ECO:0000259" key="1">
    <source>
        <dbReference type="PROSITE" id="PS50104"/>
    </source>
</evidence>
<dbReference type="SUPFAM" id="SSF52200">
    <property type="entry name" value="Toll/Interleukin receptor TIR domain"/>
    <property type="match status" value="1"/>
</dbReference>
<proteinExistence type="predicted"/>
<comment type="caution">
    <text evidence="2">The sequence shown here is derived from an EMBL/GenBank/DDBJ whole genome shotgun (WGS) entry which is preliminary data.</text>
</comment>
<organism evidence="2">
    <name type="scientific">marine sediment metagenome</name>
    <dbReference type="NCBI Taxonomy" id="412755"/>
    <lineage>
        <taxon>unclassified sequences</taxon>
        <taxon>metagenomes</taxon>
        <taxon>ecological metagenomes</taxon>
    </lineage>
</organism>
<sequence>MFDVFICHASQDKDKVVRPLAKALAAAGLTVWYDEFSLKLGDSLRRSIERGLAESRFGVVVLSPYFFEKKWPQAELDGLFAKEITGDKTILPVWHQIGHKEIVRRSPMLADRVAARTEDGLDRVTEQILDVLDPDRSHRTRDGVTVSVRPTSIRLHTGDWSVKTPVLICNQSESPIYGVALKITIDSEGVRSESIEAELDAKGTRMEGVAADIAVSPDVFGLDCIDSEGHDAVVVFVHTIGPHATRELIVRGTHPVRSSAHIDLWSFKTEPPEILEQPSSVAFPFELAEDMKIKAIRARLRRKA</sequence>
<name>X0S0V2_9ZZZZ</name>
<accession>X0S0V2</accession>
<dbReference type="AlphaFoldDB" id="X0S0V2"/>
<dbReference type="GO" id="GO:0007165">
    <property type="term" value="P:signal transduction"/>
    <property type="evidence" value="ECO:0007669"/>
    <property type="project" value="InterPro"/>
</dbReference>
<protein>
    <recommendedName>
        <fullName evidence="1">TIR domain-containing protein</fullName>
    </recommendedName>
</protein>
<evidence type="ECO:0000313" key="2">
    <source>
        <dbReference type="EMBL" id="GAF68896.1"/>
    </source>
</evidence>
<dbReference type="InterPro" id="IPR035897">
    <property type="entry name" value="Toll_tir_struct_dom_sf"/>
</dbReference>
<dbReference type="PROSITE" id="PS50104">
    <property type="entry name" value="TIR"/>
    <property type="match status" value="1"/>
</dbReference>
<gene>
    <name evidence="2" type="ORF">S01H1_17063</name>
</gene>
<dbReference type="Pfam" id="PF13676">
    <property type="entry name" value="TIR_2"/>
    <property type="match status" value="1"/>
</dbReference>
<dbReference type="EMBL" id="BARS01009016">
    <property type="protein sequence ID" value="GAF68896.1"/>
    <property type="molecule type" value="Genomic_DNA"/>
</dbReference>
<dbReference type="InterPro" id="IPR000157">
    <property type="entry name" value="TIR_dom"/>
</dbReference>
<dbReference type="Gene3D" id="3.40.50.10140">
    <property type="entry name" value="Toll/interleukin-1 receptor homology (TIR) domain"/>
    <property type="match status" value="1"/>
</dbReference>
<reference evidence="2" key="1">
    <citation type="journal article" date="2014" name="Front. Microbiol.">
        <title>High frequency of phylogenetically diverse reductive dehalogenase-homologous genes in deep subseafloor sedimentary metagenomes.</title>
        <authorList>
            <person name="Kawai M."/>
            <person name="Futagami T."/>
            <person name="Toyoda A."/>
            <person name="Takaki Y."/>
            <person name="Nishi S."/>
            <person name="Hori S."/>
            <person name="Arai W."/>
            <person name="Tsubouchi T."/>
            <person name="Morono Y."/>
            <person name="Uchiyama I."/>
            <person name="Ito T."/>
            <person name="Fujiyama A."/>
            <person name="Inagaki F."/>
            <person name="Takami H."/>
        </authorList>
    </citation>
    <scope>NUCLEOTIDE SEQUENCE</scope>
    <source>
        <strain evidence="2">Expedition CK06-06</strain>
    </source>
</reference>
<dbReference type="SMART" id="SM00255">
    <property type="entry name" value="TIR"/>
    <property type="match status" value="1"/>
</dbReference>